<evidence type="ECO:0000313" key="3">
    <source>
        <dbReference type="Proteomes" id="UP001296104"/>
    </source>
</evidence>
<name>A0AAI8YXU2_9PEZI</name>
<proteinExistence type="predicted"/>
<evidence type="ECO:0000313" key="2">
    <source>
        <dbReference type="EMBL" id="CAK3991650.1"/>
    </source>
</evidence>
<reference evidence="2" key="1">
    <citation type="submission" date="2023-11" db="EMBL/GenBank/DDBJ databases">
        <authorList>
            <person name="Alioto T."/>
            <person name="Alioto T."/>
            <person name="Gomez Garrido J."/>
        </authorList>
    </citation>
    <scope>NUCLEOTIDE SEQUENCE</scope>
</reference>
<comment type="caution">
    <text evidence="2">The sequence shown here is derived from an EMBL/GenBank/DDBJ whole genome shotgun (WGS) entry which is preliminary data.</text>
</comment>
<accession>A0AAI8YXU2</accession>
<protein>
    <submittedName>
        <fullName evidence="2">Uncharacterized protein</fullName>
    </submittedName>
</protein>
<keyword evidence="3" id="KW-1185">Reference proteome</keyword>
<feature type="region of interest" description="Disordered" evidence="1">
    <location>
        <begin position="73"/>
        <end position="113"/>
    </location>
</feature>
<organism evidence="2 3">
    <name type="scientific">Lecanosticta acicola</name>
    <dbReference type="NCBI Taxonomy" id="111012"/>
    <lineage>
        <taxon>Eukaryota</taxon>
        <taxon>Fungi</taxon>
        <taxon>Dikarya</taxon>
        <taxon>Ascomycota</taxon>
        <taxon>Pezizomycotina</taxon>
        <taxon>Dothideomycetes</taxon>
        <taxon>Dothideomycetidae</taxon>
        <taxon>Mycosphaerellales</taxon>
        <taxon>Mycosphaerellaceae</taxon>
        <taxon>Lecanosticta</taxon>
    </lineage>
</organism>
<dbReference type="AlphaFoldDB" id="A0AAI8YXU2"/>
<gene>
    <name evidence="2" type="ORF">LECACI_7A003974</name>
</gene>
<feature type="compositionally biased region" description="Basic and acidic residues" evidence="1">
    <location>
        <begin position="101"/>
        <end position="113"/>
    </location>
</feature>
<dbReference type="Proteomes" id="UP001296104">
    <property type="component" value="Unassembled WGS sequence"/>
</dbReference>
<sequence length="215" mass="23649">MSVPSSSDVKTFRTRQPPSRNFVWRHVVDDAVRQELDQQGYEPAIHHDLTLLGIEPGTNIAVWSGNLVSAQSPTAESPVATSKSRQPDVSDTVQETNTQNVRHEDNSEPGEHINTRNIDQAEAAEQEQQIHAERNDHIATPVPQAITEMQALQEATIALGGEVGFFDGNDFHEYTLDTLRGMYPFLRSARMEFAAAFGVEDPTLGPNDAADEGGE</sequence>
<evidence type="ECO:0000256" key="1">
    <source>
        <dbReference type="SAM" id="MobiDB-lite"/>
    </source>
</evidence>
<feature type="compositionally biased region" description="Polar residues" evidence="1">
    <location>
        <begin position="73"/>
        <end position="100"/>
    </location>
</feature>
<dbReference type="EMBL" id="CAVMBE010000020">
    <property type="protein sequence ID" value="CAK3991650.1"/>
    <property type="molecule type" value="Genomic_DNA"/>
</dbReference>